<dbReference type="PIRSF" id="PIRSF000105">
    <property type="entry name" value="HCDH"/>
    <property type="match status" value="1"/>
</dbReference>
<comment type="caution">
    <text evidence="5">The sequence shown here is derived from an EMBL/GenBank/DDBJ whole genome shotgun (WGS) entry which is preliminary data.</text>
</comment>
<reference evidence="5 6" key="1">
    <citation type="journal article" date="2017" name="ISME J.">
        <title>Energy and carbon metabolisms in a deep terrestrial subsurface fluid microbial community.</title>
        <authorList>
            <person name="Momper L."/>
            <person name="Jungbluth S.P."/>
            <person name="Lee M.D."/>
            <person name="Amend J.P."/>
        </authorList>
    </citation>
    <scope>NUCLEOTIDE SEQUENCE [LARGE SCALE GENOMIC DNA]</scope>
    <source>
        <strain evidence="5">SURF_17</strain>
    </source>
</reference>
<dbReference type="Proteomes" id="UP000285961">
    <property type="component" value="Unassembled WGS sequence"/>
</dbReference>
<keyword evidence="1" id="KW-0560">Oxidoreductase</keyword>
<dbReference type="InterPro" id="IPR022694">
    <property type="entry name" value="3-OHacyl-CoA_DH"/>
</dbReference>
<dbReference type="InterPro" id="IPR006108">
    <property type="entry name" value="3HC_DH_C"/>
</dbReference>
<dbReference type="AlphaFoldDB" id="A0A419EX20"/>
<dbReference type="PANTHER" id="PTHR48075:SF5">
    <property type="entry name" value="3-HYDROXYBUTYRYL-COA DEHYDROGENASE"/>
    <property type="match status" value="1"/>
</dbReference>
<dbReference type="Pfam" id="PF00725">
    <property type="entry name" value="3HCDH"/>
    <property type="match status" value="1"/>
</dbReference>
<sequence length="342" mass="38085">MRGCCATLMWSFRRPSQETTRCDDPLNRDRQGIRRTMEIRRVCVVGAGTMGAEIAKWAVQGGYEVAIQDVSETIVRKVVDRIHETLLRGVPEQDTWHLMVEALKLEHPEFFEGLSVPDISPEQLEYLVHAMKGTTNLDDACRDADIVIEAVFEDISLKQGIFRKLDAMCPSHTILASNSSTIMISRLAVQTGRPDRCIGMHFMGPMPLVEVIRGTATSDSTVRNIVKLARDMGKKPIVLNKEWPGFVANSVSGGGGREAHWLLEKKIATVEQIDDIAITGLGYIRGPFMVEDFVGLDVIHDAQVSIFEQTGDPMDKPSPLLEEKLNRGELGMKTGKGFYNWS</sequence>
<evidence type="ECO:0000313" key="6">
    <source>
        <dbReference type="Proteomes" id="UP000285961"/>
    </source>
</evidence>
<dbReference type="GO" id="GO:0016616">
    <property type="term" value="F:oxidoreductase activity, acting on the CH-OH group of donors, NAD or NADP as acceptor"/>
    <property type="evidence" value="ECO:0007669"/>
    <property type="project" value="InterPro"/>
</dbReference>
<dbReference type="PANTHER" id="PTHR48075">
    <property type="entry name" value="3-HYDROXYACYL-COA DEHYDROGENASE FAMILY PROTEIN"/>
    <property type="match status" value="1"/>
</dbReference>
<evidence type="ECO:0000259" key="3">
    <source>
        <dbReference type="Pfam" id="PF00725"/>
    </source>
</evidence>
<dbReference type="SUPFAM" id="SSF48179">
    <property type="entry name" value="6-phosphogluconate dehydrogenase C-terminal domain-like"/>
    <property type="match status" value="1"/>
</dbReference>
<evidence type="ECO:0000259" key="4">
    <source>
        <dbReference type="Pfam" id="PF02737"/>
    </source>
</evidence>
<evidence type="ECO:0000256" key="1">
    <source>
        <dbReference type="ARBA" id="ARBA00023002"/>
    </source>
</evidence>
<evidence type="ECO:0000313" key="5">
    <source>
        <dbReference type="EMBL" id="RJP69359.1"/>
    </source>
</evidence>
<organism evidence="5 6">
    <name type="scientific">Candidatus Abyssobacteria bacterium SURF_17</name>
    <dbReference type="NCBI Taxonomy" id="2093361"/>
    <lineage>
        <taxon>Bacteria</taxon>
        <taxon>Pseudomonadati</taxon>
        <taxon>Candidatus Hydrogenedentota</taxon>
        <taxon>Candidatus Abyssobacteria</taxon>
    </lineage>
</organism>
<dbReference type="Pfam" id="PF02737">
    <property type="entry name" value="3HCDH_N"/>
    <property type="match status" value="1"/>
</dbReference>
<accession>A0A419EX20</accession>
<dbReference type="EMBL" id="QZKI01000083">
    <property type="protein sequence ID" value="RJP69359.1"/>
    <property type="molecule type" value="Genomic_DNA"/>
</dbReference>
<dbReference type="InterPro" id="IPR008927">
    <property type="entry name" value="6-PGluconate_DH-like_C_sf"/>
</dbReference>
<dbReference type="GO" id="GO:0070403">
    <property type="term" value="F:NAD+ binding"/>
    <property type="evidence" value="ECO:0007669"/>
    <property type="project" value="InterPro"/>
</dbReference>
<proteinExistence type="predicted"/>
<feature type="site" description="Important for catalytic activity" evidence="2">
    <location>
        <position position="201"/>
    </location>
</feature>
<dbReference type="InterPro" id="IPR036291">
    <property type="entry name" value="NAD(P)-bd_dom_sf"/>
</dbReference>
<dbReference type="InterPro" id="IPR006176">
    <property type="entry name" value="3-OHacyl-CoA_DH_NAD-bd"/>
</dbReference>
<name>A0A419EX20_9BACT</name>
<evidence type="ECO:0000256" key="2">
    <source>
        <dbReference type="PIRSR" id="PIRSR000105-1"/>
    </source>
</evidence>
<dbReference type="SUPFAM" id="SSF51735">
    <property type="entry name" value="NAD(P)-binding Rossmann-fold domains"/>
    <property type="match status" value="1"/>
</dbReference>
<feature type="domain" description="3-hydroxyacyl-CoA dehydrogenase NAD binding" evidence="4">
    <location>
        <begin position="42"/>
        <end position="241"/>
    </location>
</feature>
<dbReference type="InterPro" id="IPR013328">
    <property type="entry name" value="6PGD_dom2"/>
</dbReference>
<gene>
    <name evidence="5" type="ORF">C4532_11065</name>
</gene>
<dbReference type="Gene3D" id="3.40.50.720">
    <property type="entry name" value="NAD(P)-binding Rossmann-like Domain"/>
    <property type="match status" value="1"/>
</dbReference>
<protein>
    <submittedName>
        <fullName evidence="5">3-hydroxyacyl-CoA dehydrogenase family protein</fullName>
    </submittedName>
</protein>
<feature type="domain" description="3-hydroxyacyl-CoA dehydrogenase C-terminal" evidence="3">
    <location>
        <begin position="245"/>
        <end position="341"/>
    </location>
</feature>
<dbReference type="Gene3D" id="1.10.1040.10">
    <property type="entry name" value="N-(1-d-carboxylethyl)-l-norvaline Dehydrogenase, domain 2"/>
    <property type="match status" value="1"/>
</dbReference>
<dbReference type="GO" id="GO:0006631">
    <property type="term" value="P:fatty acid metabolic process"/>
    <property type="evidence" value="ECO:0007669"/>
    <property type="project" value="InterPro"/>
</dbReference>